<dbReference type="RefSeq" id="WP_005883309.1">
    <property type="nucleotide sequence ID" value="NZ_CABMMQ010000001.1"/>
</dbReference>
<dbReference type="InterPro" id="IPR028082">
    <property type="entry name" value="Peripla_BP_I"/>
</dbReference>
<dbReference type="GeneID" id="62762636"/>
<comment type="caution">
    <text evidence="5">The sequence shown here is derived from an EMBL/GenBank/DDBJ whole genome shotgun (WGS) entry which is preliminary data.</text>
</comment>
<evidence type="ECO:0000313" key="5">
    <source>
        <dbReference type="EMBL" id="RHF70905.1"/>
    </source>
</evidence>
<dbReference type="SUPFAM" id="SSF53822">
    <property type="entry name" value="Periplasmic binding protein-like I"/>
    <property type="match status" value="1"/>
</dbReference>
<evidence type="ECO:0000313" key="6">
    <source>
        <dbReference type="Proteomes" id="UP000284676"/>
    </source>
</evidence>
<feature type="domain" description="HTH lacI-type" evidence="4">
    <location>
        <begin position="4"/>
        <end position="58"/>
    </location>
</feature>
<sequence>MSSIKIDDIARLAGYSKSTVSKVINNYPGIPESTKEKIMKVIKKYEFEPNIQARNLAGKRDKVIGIFILDKGGLGSYFFQYIIALIVEKSEERDVKVLISLIKTSEEKIRIKQLIDNGTIQGAIIIGATLDEPEIENLIENEYNLVMFDYKTEHHSKNVFLINSNNYNGGKLAAKFLLEKGLKTIYHFAGQENKLAGLEREEGFLDELDGNGIVSKVLKGEFQLEIAKKIFTQLIKSGDIPEGIFCANDEMAIGCLEALTENDIAYEKVKLIGFDNNQISRLYRPRITTIGYNLDKMADKAVEAILKLIAGEKIKTNVYNGELKLYERET</sequence>
<evidence type="ECO:0000259" key="4">
    <source>
        <dbReference type="PROSITE" id="PS50932"/>
    </source>
</evidence>
<dbReference type="Pfam" id="PF00356">
    <property type="entry name" value="LacI"/>
    <property type="match status" value="1"/>
</dbReference>
<protein>
    <submittedName>
        <fullName evidence="5">LacI family transcriptional regulator</fullName>
    </submittedName>
</protein>
<keyword evidence="1" id="KW-0805">Transcription regulation</keyword>
<dbReference type="CDD" id="cd06267">
    <property type="entry name" value="PBP1_LacI_sugar_binding-like"/>
    <property type="match status" value="1"/>
</dbReference>
<keyword evidence="3" id="KW-0804">Transcription</keyword>
<dbReference type="AlphaFoldDB" id="A0A414PQT5"/>
<accession>A0A414PQT5</accession>
<dbReference type="Proteomes" id="UP000284676">
    <property type="component" value="Unassembled WGS sequence"/>
</dbReference>
<dbReference type="InterPro" id="IPR010982">
    <property type="entry name" value="Lambda_DNA-bd_dom_sf"/>
</dbReference>
<name>A0A414PQT5_FUSMR</name>
<evidence type="ECO:0000256" key="2">
    <source>
        <dbReference type="ARBA" id="ARBA00023125"/>
    </source>
</evidence>
<dbReference type="InterPro" id="IPR000843">
    <property type="entry name" value="HTH_LacI"/>
</dbReference>
<dbReference type="SUPFAM" id="SSF47413">
    <property type="entry name" value="lambda repressor-like DNA-binding domains"/>
    <property type="match status" value="1"/>
</dbReference>
<organism evidence="5 6">
    <name type="scientific">Fusobacterium mortiferum</name>
    <dbReference type="NCBI Taxonomy" id="850"/>
    <lineage>
        <taxon>Bacteria</taxon>
        <taxon>Fusobacteriati</taxon>
        <taxon>Fusobacteriota</taxon>
        <taxon>Fusobacteriia</taxon>
        <taxon>Fusobacteriales</taxon>
        <taxon>Fusobacteriaceae</taxon>
        <taxon>Fusobacterium</taxon>
    </lineage>
</organism>
<keyword evidence="2" id="KW-0238">DNA-binding</keyword>
<dbReference type="InterPro" id="IPR046335">
    <property type="entry name" value="LacI/GalR-like_sensor"/>
</dbReference>
<dbReference type="SMART" id="SM00354">
    <property type="entry name" value="HTH_LACI"/>
    <property type="match status" value="1"/>
</dbReference>
<dbReference type="PANTHER" id="PTHR30146:SF24">
    <property type="entry name" value="XYLOSE OPERON REGULATORY PROTEIN"/>
    <property type="match status" value="1"/>
</dbReference>
<gene>
    <name evidence="5" type="ORF">DW663_09650</name>
</gene>
<proteinExistence type="predicted"/>
<dbReference type="Pfam" id="PF13377">
    <property type="entry name" value="Peripla_BP_3"/>
    <property type="match status" value="1"/>
</dbReference>
<dbReference type="PROSITE" id="PS50932">
    <property type="entry name" value="HTH_LACI_2"/>
    <property type="match status" value="1"/>
</dbReference>
<dbReference type="EMBL" id="QRHL01000020">
    <property type="protein sequence ID" value="RHF70905.1"/>
    <property type="molecule type" value="Genomic_DNA"/>
</dbReference>
<reference evidence="5 6" key="1">
    <citation type="submission" date="2018-08" db="EMBL/GenBank/DDBJ databases">
        <title>A genome reference for cultivated species of the human gut microbiota.</title>
        <authorList>
            <person name="Zou Y."/>
            <person name="Xue W."/>
            <person name="Luo G."/>
        </authorList>
    </citation>
    <scope>NUCLEOTIDE SEQUENCE [LARGE SCALE GENOMIC DNA]</scope>
    <source>
        <strain evidence="5 6">AM25-1</strain>
    </source>
</reference>
<evidence type="ECO:0000256" key="3">
    <source>
        <dbReference type="ARBA" id="ARBA00023163"/>
    </source>
</evidence>
<dbReference type="GO" id="GO:0003700">
    <property type="term" value="F:DNA-binding transcription factor activity"/>
    <property type="evidence" value="ECO:0007669"/>
    <property type="project" value="TreeGrafter"/>
</dbReference>
<dbReference type="Gene3D" id="3.40.50.2300">
    <property type="match status" value="2"/>
</dbReference>
<evidence type="ECO:0000256" key="1">
    <source>
        <dbReference type="ARBA" id="ARBA00023015"/>
    </source>
</evidence>
<dbReference type="CDD" id="cd01392">
    <property type="entry name" value="HTH_LacI"/>
    <property type="match status" value="1"/>
</dbReference>
<dbReference type="Gene3D" id="1.10.260.40">
    <property type="entry name" value="lambda repressor-like DNA-binding domains"/>
    <property type="match status" value="1"/>
</dbReference>
<dbReference type="GO" id="GO:0000976">
    <property type="term" value="F:transcription cis-regulatory region binding"/>
    <property type="evidence" value="ECO:0007669"/>
    <property type="project" value="TreeGrafter"/>
</dbReference>
<dbReference type="PANTHER" id="PTHR30146">
    <property type="entry name" value="LACI-RELATED TRANSCRIPTIONAL REPRESSOR"/>
    <property type="match status" value="1"/>
</dbReference>